<dbReference type="PANTHER" id="PTHR33221">
    <property type="entry name" value="WINGED HELIX-TURN-HELIX TRANSCRIPTIONAL REGULATOR, RRF2 FAMILY"/>
    <property type="match status" value="1"/>
</dbReference>
<dbReference type="InterPro" id="IPR036388">
    <property type="entry name" value="WH-like_DNA-bd_sf"/>
</dbReference>
<dbReference type="EMBL" id="MIYY01000011">
    <property type="protein sequence ID" value="OIR23386.1"/>
    <property type="molecule type" value="Genomic_DNA"/>
</dbReference>
<comment type="caution">
    <text evidence="1">The sequence shown here is derived from an EMBL/GenBank/DDBJ whole genome shotgun (WGS) entry which is preliminary data.</text>
</comment>
<evidence type="ECO:0000313" key="1">
    <source>
        <dbReference type="EMBL" id="OIR23386.1"/>
    </source>
</evidence>
<evidence type="ECO:0000313" key="2">
    <source>
        <dbReference type="Proteomes" id="UP000183138"/>
    </source>
</evidence>
<organism evidence="1 2">
    <name type="scientific">Marine Group III euryarchaeote CG-Epi3</name>
    <dbReference type="NCBI Taxonomy" id="1888997"/>
    <lineage>
        <taxon>Archaea</taxon>
        <taxon>Methanobacteriati</taxon>
        <taxon>Thermoplasmatota</taxon>
        <taxon>Thermoplasmata</taxon>
        <taxon>Candidatus Thermoprofundales</taxon>
    </lineage>
</organism>
<reference evidence="1 2" key="1">
    <citation type="submission" date="2016-08" db="EMBL/GenBank/DDBJ databases">
        <title>New Insights into Marine Group III Euryarchaeota, from dark to light.</title>
        <authorList>
            <person name="Haro-Moreno J.M."/>
            <person name="Rodriguez-Valera F."/>
            <person name="Lopez-Garcia P."/>
            <person name="Moreira D."/>
            <person name="Martin-Cuadrado A.B."/>
        </authorList>
    </citation>
    <scope>NUCLEOTIDE SEQUENCE [LARGE SCALE GENOMIC DNA]</scope>
    <source>
        <strain evidence="1">CG-Epi3</strain>
    </source>
</reference>
<sequence>MRINKLTDYSIVILTNMVINGDKKMYTAKELSEITDIPLPTVTRILKMLSNKELLASQQGPQGGYSLTKSAENISVREVIEAMEGPIALTECSDDDCGCAYETSCAVGKPWQKINKAIIDVLQNINLAEMGMKDESQQLLKLTNITEMIS</sequence>
<dbReference type="NCBIfam" id="TIGR00738">
    <property type="entry name" value="rrf2_super"/>
    <property type="match status" value="1"/>
</dbReference>
<dbReference type="CDD" id="cd00090">
    <property type="entry name" value="HTH_ARSR"/>
    <property type="match status" value="1"/>
</dbReference>
<dbReference type="Proteomes" id="UP000183138">
    <property type="component" value="Unassembled WGS sequence"/>
</dbReference>
<dbReference type="SUPFAM" id="SSF46785">
    <property type="entry name" value="Winged helix' DNA-binding domain"/>
    <property type="match status" value="1"/>
</dbReference>
<name>A0A1J5TR26_9ARCH</name>
<dbReference type="Pfam" id="PF02082">
    <property type="entry name" value="Rrf2"/>
    <property type="match status" value="1"/>
</dbReference>
<dbReference type="InterPro" id="IPR036390">
    <property type="entry name" value="WH_DNA-bd_sf"/>
</dbReference>
<dbReference type="GO" id="GO:0005829">
    <property type="term" value="C:cytosol"/>
    <property type="evidence" value="ECO:0007669"/>
    <property type="project" value="TreeGrafter"/>
</dbReference>
<accession>A0A1J5TR26</accession>
<proteinExistence type="predicted"/>
<dbReference type="GO" id="GO:0003700">
    <property type="term" value="F:DNA-binding transcription factor activity"/>
    <property type="evidence" value="ECO:0007669"/>
    <property type="project" value="TreeGrafter"/>
</dbReference>
<gene>
    <name evidence="1" type="ORF">BEU00_03005</name>
</gene>
<dbReference type="NCBIfam" id="TIGR02944">
    <property type="entry name" value="suf_reg_Xantho"/>
    <property type="match status" value="1"/>
</dbReference>
<dbReference type="InterPro" id="IPR011991">
    <property type="entry name" value="ArsR-like_HTH"/>
</dbReference>
<protein>
    <submittedName>
        <fullName evidence="1">SUF system Fe-S cluster assembly regulator</fullName>
    </submittedName>
</protein>
<dbReference type="InterPro" id="IPR014290">
    <property type="entry name" value="SUF_FeS_clus_asmbl_reg"/>
</dbReference>
<dbReference type="InterPro" id="IPR000944">
    <property type="entry name" value="Tscrpt_reg_Rrf2"/>
</dbReference>
<dbReference type="PROSITE" id="PS51197">
    <property type="entry name" value="HTH_RRF2_2"/>
    <property type="match status" value="1"/>
</dbReference>
<dbReference type="AlphaFoldDB" id="A0A1J5TR26"/>
<dbReference type="Gene3D" id="1.10.10.10">
    <property type="entry name" value="Winged helix-like DNA-binding domain superfamily/Winged helix DNA-binding domain"/>
    <property type="match status" value="1"/>
</dbReference>
<dbReference type="PANTHER" id="PTHR33221:SF2">
    <property type="entry name" value="TRANSCRIPTIONAL REGULATOR"/>
    <property type="match status" value="1"/>
</dbReference>